<accession>Q11F94</accession>
<dbReference type="eggNOG" id="COG0625">
    <property type="taxonomic scope" value="Bacteria"/>
</dbReference>
<dbReference type="Pfam" id="PF13409">
    <property type="entry name" value="GST_N_2"/>
    <property type="match status" value="1"/>
</dbReference>
<dbReference type="KEGG" id="mes:Meso_2547"/>
<dbReference type="HOGENOM" id="CLU_011226_6_0_5"/>
<dbReference type="PROSITE" id="PS50405">
    <property type="entry name" value="GST_CTER"/>
    <property type="match status" value="1"/>
</dbReference>
<feature type="domain" description="GST C-terminal" evidence="2">
    <location>
        <begin position="84"/>
        <end position="203"/>
    </location>
</feature>
<dbReference type="EMBL" id="CP000390">
    <property type="protein sequence ID" value="ABG63931.1"/>
    <property type="molecule type" value="Genomic_DNA"/>
</dbReference>
<dbReference type="Gene3D" id="3.40.30.10">
    <property type="entry name" value="Glutaredoxin"/>
    <property type="match status" value="1"/>
</dbReference>
<dbReference type="Gene3D" id="1.20.1050.10">
    <property type="match status" value="1"/>
</dbReference>
<dbReference type="AlphaFoldDB" id="Q11F94"/>
<dbReference type="SUPFAM" id="SSF52833">
    <property type="entry name" value="Thioredoxin-like"/>
    <property type="match status" value="1"/>
</dbReference>
<dbReference type="Pfam" id="PF13410">
    <property type="entry name" value="GST_C_2"/>
    <property type="match status" value="1"/>
</dbReference>
<dbReference type="GO" id="GO:0016740">
    <property type="term" value="F:transferase activity"/>
    <property type="evidence" value="ECO:0007669"/>
    <property type="project" value="UniProtKB-KW"/>
</dbReference>
<evidence type="ECO:0000313" key="3">
    <source>
        <dbReference type="EMBL" id="ABG63931.1"/>
    </source>
</evidence>
<dbReference type="InterPro" id="IPR036282">
    <property type="entry name" value="Glutathione-S-Trfase_C_sf"/>
</dbReference>
<gene>
    <name evidence="3" type="ordered locus">Meso_2547</name>
</gene>
<protein>
    <submittedName>
        <fullName evidence="3">Glutathione S-transferase-like protein</fullName>
    </submittedName>
</protein>
<dbReference type="PANTHER" id="PTHR44051">
    <property type="entry name" value="GLUTATHIONE S-TRANSFERASE-RELATED"/>
    <property type="match status" value="1"/>
</dbReference>
<dbReference type="SFLD" id="SFLDS00019">
    <property type="entry name" value="Glutathione_Transferase_(cytos"/>
    <property type="match status" value="1"/>
</dbReference>
<dbReference type="STRING" id="266779.Meso_2547"/>
<dbReference type="InterPro" id="IPR036249">
    <property type="entry name" value="Thioredoxin-like_sf"/>
</dbReference>
<sequence length="203" mass="22641">MYRLHDSLMSCNAWKVRILLRQLGIPFERVTHDLAKGAAKTDAFTAMNPLQRVPVLELEDGRAIAESGAILLYLAEGTPLLPTEPLARAQVTSWLFFEQADLLKPLALPRFYNLRGTQAENAERMRFYHEAGKAGLSRLDGCLAGREWITDAGFTIADIALYGYVSQAHFGGYDMGIYQNIGAWLRRVEAQPGWEPLVVEATS</sequence>
<organism evidence="3">
    <name type="scientific">Chelativorans sp. (strain BNC1)</name>
    <dbReference type="NCBI Taxonomy" id="266779"/>
    <lineage>
        <taxon>Bacteria</taxon>
        <taxon>Pseudomonadati</taxon>
        <taxon>Pseudomonadota</taxon>
        <taxon>Alphaproteobacteria</taxon>
        <taxon>Hyphomicrobiales</taxon>
        <taxon>Phyllobacteriaceae</taxon>
        <taxon>Chelativorans</taxon>
    </lineage>
</organism>
<feature type="domain" description="GST N-terminal" evidence="1">
    <location>
        <begin position="1"/>
        <end position="82"/>
    </location>
</feature>
<reference evidence="3" key="1">
    <citation type="submission" date="2006-06" db="EMBL/GenBank/DDBJ databases">
        <title>Complete sequence of chromosome of Chelativorans sp. BNC1.</title>
        <authorList>
            <consortium name="US DOE Joint Genome Institute"/>
            <person name="Copeland A."/>
            <person name="Lucas S."/>
            <person name="Lapidus A."/>
            <person name="Barry K."/>
            <person name="Detter J.C."/>
            <person name="Glavina del Rio T."/>
            <person name="Hammon N."/>
            <person name="Israni S."/>
            <person name="Dalin E."/>
            <person name="Tice H."/>
            <person name="Pitluck S."/>
            <person name="Chertkov O."/>
            <person name="Brettin T."/>
            <person name="Bruce D."/>
            <person name="Han C."/>
            <person name="Tapia R."/>
            <person name="Gilna P."/>
            <person name="Schmutz J."/>
            <person name="Larimer F."/>
            <person name="Land M."/>
            <person name="Hauser L."/>
            <person name="Kyrpides N."/>
            <person name="Mikhailova N."/>
            <person name="Richardson P."/>
        </authorList>
    </citation>
    <scope>NUCLEOTIDE SEQUENCE</scope>
    <source>
        <strain evidence="3">BNC1</strain>
    </source>
</reference>
<dbReference type="OrthoDB" id="9810080at2"/>
<proteinExistence type="predicted"/>
<dbReference type="SFLD" id="SFLDG00358">
    <property type="entry name" value="Main_(cytGST)"/>
    <property type="match status" value="1"/>
</dbReference>
<dbReference type="InterPro" id="IPR010987">
    <property type="entry name" value="Glutathione-S-Trfase_C-like"/>
</dbReference>
<dbReference type="PANTHER" id="PTHR44051:SF2">
    <property type="entry name" value="HYPOTHETICAL GLUTATHIONE S-TRANSFERASE LIKE PROTEIN"/>
    <property type="match status" value="1"/>
</dbReference>
<dbReference type="PROSITE" id="PS50404">
    <property type="entry name" value="GST_NTER"/>
    <property type="match status" value="1"/>
</dbReference>
<evidence type="ECO:0000259" key="2">
    <source>
        <dbReference type="PROSITE" id="PS50405"/>
    </source>
</evidence>
<evidence type="ECO:0000259" key="1">
    <source>
        <dbReference type="PROSITE" id="PS50404"/>
    </source>
</evidence>
<dbReference type="InterPro" id="IPR004045">
    <property type="entry name" value="Glutathione_S-Trfase_N"/>
</dbReference>
<dbReference type="InterPro" id="IPR040079">
    <property type="entry name" value="Glutathione_S-Trfase"/>
</dbReference>
<dbReference type="SUPFAM" id="SSF47616">
    <property type="entry name" value="GST C-terminal domain-like"/>
    <property type="match status" value="1"/>
</dbReference>
<keyword evidence="3" id="KW-0808">Transferase</keyword>
<name>Q11F94_CHESB</name>
<dbReference type="CDD" id="cd03056">
    <property type="entry name" value="GST_N_4"/>
    <property type="match status" value="1"/>
</dbReference>